<dbReference type="EMBL" id="MWPV01000008">
    <property type="protein sequence ID" value="OUL56090.1"/>
    <property type="molecule type" value="Genomic_DNA"/>
</dbReference>
<dbReference type="InterPro" id="IPR010982">
    <property type="entry name" value="Lambda_DNA-bd_dom_sf"/>
</dbReference>
<evidence type="ECO:0000256" key="1">
    <source>
        <dbReference type="ARBA" id="ARBA00023125"/>
    </source>
</evidence>
<evidence type="ECO:0000313" key="4">
    <source>
        <dbReference type="EMBL" id="OUL56090.1"/>
    </source>
</evidence>
<evidence type="ECO:0000259" key="3">
    <source>
        <dbReference type="PROSITE" id="PS50943"/>
    </source>
</evidence>
<evidence type="ECO:0000313" key="5">
    <source>
        <dbReference type="Proteomes" id="UP000194841"/>
    </source>
</evidence>
<dbReference type="GO" id="GO:0003677">
    <property type="term" value="F:DNA binding"/>
    <property type="evidence" value="ECO:0007669"/>
    <property type="project" value="UniProtKB-KW"/>
</dbReference>
<dbReference type="SUPFAM" id="SSF47413">
    <property type="entry name" value="lambda repressor-like DNA-binding domains"/>
    <property type="match status" value="1"/>
</dbReference>
<feature type="transmembrane region" description="Helical" evidence="2">
    <location>
        <begin position="79"/>
        <end position="100"/>
    </location>
</feature>
<proteinExistence type="predicted"/>
<dbReference type="Pfam" id="PF01381">
    <property type="entry name" value="HTH_3"/>
    <property type="match status" value="1"/>
</dbReference>
<dbReference type="SMART" id="SM00530">
    <property type="entry name" value="HTH_XRE"/>
    <property type="match status" value="1"/>
</dbReference>
<feature type="transmembrane region" description="Helical" evidence="2">
    <location>
        <begin position="150"/>
        <end position="168"/>
    </location>
</feature>
<organism evidence="4 5">
    <name type="scientific">Pseudoalteromonas ulvae</name>
    <dbReference type="NCBI Taxonomy" id="107327"/>
    <lineage>
        <taxon>Bacteria</taxon>
        <taxon>Pseudomonadati</taxon>
        <taxon>Pseudomonadota</taxon>
        <taxon>Gammaproteobacteria</taxon>
        <taxon>Alteromonadales</taxon>
        <taxon>Pseudoalteromonadaceae</taxon>
        <taxon>Pseudoalteromonas</taxon>
    </lineage>
</organism>
<dbReference type="OrthoDB" id="6193561at2"/>
<keyword evidence="2" id="KW-0472">Membrane</keyword>
<keyword evidence="2" id="KW-1133">Transmembrane helix</keyword>
<protein>
    <submittedName>
        <fullName evidence="4">Transcriptional regulator</fullName>
    </submittedName>
</protein>
<dbReference type="PANTHER" id="PTHR46558:SF4">
    <property type="entry name" value="DNA-BIDING PHAGE PROTEIN"/>
    <property type="match status" value="1"/>
</dbReference>
<comment type="caution">
    <text evidence="4">The sequence shown here is derived from an EMBL/GenBank/DDBJ whole genome shotgun (WGS) entry which is preliminary data.</text>
</comment>
<dbReference type="Gene3D" id="1.10.260.40">
    <property type="entry name" value="lambda repressor-like DNA-binding domains"/>
    <property type="match status" value="1"/>
</dbReference>
<dbReference type="PANTHER" id="PTHR46558">
    <property type="entry name" value="TRACRIPTIONAL REGULATORY PROTEIN-RELATED-RELATED"/>
    <property type="match status" value="1"/>
</dbReference>
<keyword evidence="1" id="KW-0238">DNA-binding</keyword>
<gene>
    <name evidence="4" type="ORF">B1199_19835</name>
</gene>
<dbReference type="Proteomes" id="UP000194841">
    <property type="component" value="Unassembled WGS sequence"/>
</dbReference>
<dbReference type="RefSeq" id="WP_086746007.1">
    <property type="nucleotide sequence ID" value="NZ_MWPV01000008.1"/>
</dbReference>
<keyword evidence="5" id="KW-1185">Reference proteome</keyword>
<accession>A0A244CLC8</accession>
<dbReference type="AlphaFoldDB" id="A0A244CLC8"/>
<evidence type="ECO:0000256" key="2">
    <source>
        <dbReference type="SAM" id="Phobius"/>
    </source>
</evidence>
<keyword evidence="2" id="KW-0812">Transmembrane</keyword>
<reference evidence="4 5" key="1">
    <citation type="submission" date="2017-02" db="EMBL/GenBank/DDBJ databases">
        <title>Pseudoalteromonas ulvae TC14 Genome.</title>
        <authorList>
            <person name="Molmeret M."/>
        </authorList>
    </citation>
    <scope>NUCLEOTIDE SEQUENCE [LARGE SCALE GENOMIC DNA]</scope>
    <source>
        <strain evidence="4">TC14</strain>
    </source>
</reference>
<feature type="domain" description="HTH cro/C1-type" evidence="3">
    <location>
        <begin position="8"/>
        <end position="62"/>
    </location>
</feature>
<dbReference type="CDD" id="cd00093">
    <property type="entry name" value="HTH_XRE"/>
    <property type="match status" value="1"/>
</dbReference>
<sequence>MSPLGMELKRLRAAKNWTQAYAAREVGIQQSYLSKLENGQFLPSEEVIDKLSLCYGVALTEFIPQTVQAVNPLDRFTKVAAFVLLLALLLWLCAQFELVYPETYFTYQAKQAQFWVVNVTQFYRGERFVEGDVIYEIVGERRVSRFENRVMLVLSYLLALAGGVLLASKRFFNR</sequence>
<dbReference type="PROSITE" id="PS50943">
    <property type="entry name" value="HTH_CROC1"/>
    <property type="match status" value="1"/>
</dbReference>
<name>A0A244CLC8_PSEDV</name>
<dbReference type="InterPro" id="IPR001387">
    <property type="entry name" value="Cro/C1-type_HTH"/>
</dbReference>